<dbReference type="InterPro" id="IPR050300">
    <property type="entry name" value="GDXG_lipolytic_enzyme"/>
</dbReference>
<accession>A0A345PA45</accession>
<dbReference type="RefSeq" id="WP_114900262.1">
    <property type="nucleotide sequence ID" value="NZ_CP031222.1"/>
</dbReference>
<organism evidence="4 5">
    <name type="scientific">Aquirhabdus parva</name>
    <dbReference type="NCBI Taxonomy" id="2283318"/>
    <lineage>
        <taxon>Bacteria</taxon>
        <taxon>Pseudomonadati</taxon>
        <taxon>Pseudomonadota</taxon>
        <taxon>Gammaproteobacteria</taxon>
        <taxon>Moraxellales</taxon>
        <taxon>Moraxellaceae</taxon>
        <taxon>Aquirhabdus</taxon>
    </lineage>
</organism>
<evidence type="ECO:0000313" key="4">
    <source>
        <dbReference type="EMBL" id="AXI04154.1"/>
    </source>
</evidence>
<dbReference type="InterPro" id="IPR013094">
    <property type="entry name" value="AB_hydrolase_3"/>
</dbReference>
<feature type="domain" description="Alpha/beta hydrolase fold-3" evidence="3">
    <location>
        <begin position="75"/>
        <end position="276"/>
    </location>
</feature>
<evidence type="ECO:0000313" key="5">
    <source>
        <dbReference type="Proteomes" id="UP000253940"/>
    </source>
</evidence>
<dbReference type="PANTHER" id="PTHR48081:SF30">
    <property type="entry name" value="ACETYL-HYDROLASE LIPR-RELATED"/>
    <property type="match status" value="1"/>
</dbReference>
<dbReference type="InterPro" id="IPR029058">
    <property type="entry name" value="AB_hydrolase_fold"/>
</dbReference>
<keyword evidence="2 4" id="KW-0378">Hydrolase</keyword>
<proteinExistence type="inferred from homology"/>
<dbReference type="PROSITE" id="PS01173">
    <property type="entry name" value="LIPASE_GDXG_HIS"/>
    <property type="match status" value="1"/>
</dbReference>
<dbReference type="AlphaFoldDB" id="A0A345PA45"/>
<gene>
    <name evidence="4" type="ORF">HYN46_15690</name>
</gene>
<dbReference type="EMBL" id="CP031222">
    <property type="protein sequence ID" value="AXI04154.1"/>
    <property type="molecule type" value="Genomic_DNA"/>
</dbReference>
<evidence type="ECO:0000259" key="3">
    <source>
        <dbReference type="Pfam" id="PF07859"/>
    </source>
</evidence>
<dbReference type="PANTHER" id="PTHR48081">
    <property type="entry name" value="AB HYDROLASE SUPERFAMILY PROTEIN C4A8.06C"/>
    <property type="match status" value="1"/>
</dbReference>
<comment type="similarity">
    <text evidence="1">Belongs to the 'GDXG' lipolytic enzyme family.</text>
</comment>
<reference evidence="4 5" key="1">
    <citation type="submission" date="2018-07" db="EMBL/GenBank/DDBJ databases">
        <title>Genome sequencing of Moraxellaceae gen. HYN0046.</title>
        <authorList>
            <person name="Kim M."/>
            <person name="Yi H."/>
        </authorList>
    </citation>
    <scope>NUCLEOTIDE SEQUENCE [LARGE SCALE GENOMIC DNA]</scope>
    <source>
        <strain evidence="4 5">HYN0046</strain>
    </source>
</reference>
<dbReference type="Proteomes" id="UP000253940">
    <property type="component" value="Chromosome"/>
</dbReference>
<dbReference type="KEGG" id="mbah:HYN46_15690"/>
<protein>
    <submittedName>
        <fullName evidence="4">Alpha/beta hydrolase</fullName>
    </submittedName>
</protein>
<dbReference type="InterPro" id="IPR002168">
    <property type="entry name" value="Lipase_GDXG_HIS_AS"/>
</dbReference>
<sequence>MSIKNDLARLTIKAGLRLSFKLPSLLPLPVAVLRSGMEQSAQLFKVREDVQVESVTIGGIRAERLSPQQKTDKVILHLHGGAFFTGSAKTHRALGAEFAARAQAVVYMLEYRLAPEYPYPAALDDGLAAYRALLALGYDPHNIVLGGDSAGCAHILSLSVLLRDQGLALPAGLFMISPYVDMTLSAASITTLKTRDPMLTAYALRRGSLGYHRSIKTHDPRVSPLFADLRGLPSLLIQVGSEEILLDDALRLTELARAAGVDVDCQIFDGMWHNFQMFNAFFPVADQATNQIALFVKQHTGG</sequence>
<dbReference type="GO" id="GO:0004806">
    <property type="term" value="F:triacylglycerol lipase activity"/>
    <property type="evidence" value="ECO:0007669"/>
    <property type="project" value="TreeGrafter"/>
</dbReference>
<keyword evidence="5" id="KW-1185">Reference proteome</keyword>
<dbReference type="Gene3D" id="3.40.50.1820">
    <property type="entry name" value="alpha/beta hydrolase"/>
    <property type="match status" value="1"/>
</dbReference>
<dbReference type="SUPFAM" id="SSF53474">
    <property type="entry name" value="alpha/beta-Hydrolases"/>
    <property type="match status" value="1"/>
</dbReference>
<dbReference type="OrthoDB" id="9806180at2"/>
<name>A0A345PA45_9GAMM</name>
<evidence type="ECO:0000256" key="1">
    <source>
        <dbReference type="ARBA" id="ARBA00010515"/>
    </source>
</evidence>
<dbReference type="Pfam" id="PF07859">
    <property type="entry name" value="Abhydrolase_3"/>
    <property type="match status" value="1"/>
</dbReference>
<evidence type="ECO:0000256" key="2">
    <source>
        <dbReference type="ARBA" id="ARBA00022801"/>
    </source>
</evidence>